<keyword evidence="3" id="KW-1185">Reference proteome</keyword>
<sequence>MPAPVQSQPIGKVQDADGIAAKVQESGGMAAKVQDSVETDNDTSDSHDHSAENQQAPFLQSPSQIYDDIFESDQEPIFREAHLDAQASTSAEAAKTTPIPHSKPPILDDDPRPSSVKTSASGPCVAKSSRSILNTLALGKQRKPPKKHRSKSHTLTPEERALDSSEDEADVTTTTVTTPATTFANSLDFVLGMIFRLKSFQMGNPHSSIWTAKK</sequence>
<dbReference type="VEuPathDB" id="FungiDB:MELLADRAFT_107832"/>
<feature type="compositionally biased region" description="Polar residues" evidence="1">
    <location>
        <begin position="52"/>
        <end position="64"/>
    </location>
</feature>
<feature type="region of interest" description="Disordered" evidence="1">
    <location>
        <begin position="1"/>
        <end position="174"/>
    </location>
</feature>
<dbReference type="EMBL" id="GL883114">
    <property type="protein sequence ID" value="EGG05218.1"/>
    <property type="molecule type" value="Genomic_DNA"/>
</dbReference>
<dbReference type="InParanoid" id="F4RR30"/>
<proteinExistence type="predicted"/>
<reference evidence="3" key="1">
    <citation type="journal article" date="2011" name="Proc. Natl. Acad. Sci. U.S.A.">
        <title>Obligate biotrophy features unraveled by the genomic analysis of rust fungi.</title>
        <authorList>
            <person name="Duplessis S."/>
            <person name="Cuomo C.A."/>
            <person name="Lin Y.-C."/>
            <person name="Aerts A."/>
            <person name="Tisserant E."/>
            <person name="Veneault-Fourrey C."/>
            <person name="Joly D.L."/>
            <person name="Hacquard S."/>
            <person name="Amselem J."/>
            <person name="Cantarel B.L."/>
            <person name="Chiu R."/>
            <person name="Coutinho P.M."/>
            <person name="Feau N."/>
            <person name="Field M."/>
            <person name="Frey P."/>
            <person name="Gelhaye E."/>
            <person name="Goldberg J."/>
            <person name="Grabherr M.G."/>
            <person name="Kodira C.D."/>
            <person name="Kohler A."/>
            <person name="Kuees U."/>
            <person name="Lindquist E.A."/>
            <person name="Lucas S.M."/>
            <person name="Mago R."/>
            <person name="Mauceli E."/>
            <person name="Morin E."/>
            <person name="Murat C."/>
            <person name="Pangilinan J.L."/>
            <person name="Park R."/>
            <person name="Pearson M."/>
            <person name="Quesneville H."/>
            <person name="Rouhier N."/>
            <person name="Sakthikumar S."/>
            <person name="Salamov A.A."/>
            <person name="Schmutz J."/>
            <person name="Selles B."/>
            <person name="Shapiro H."/>
            <person name="Tanguay P."/>
            <person name="Tuskan G.A."/>
            <person name="Henrissat B."/>
            <person name="Van de Peer Y."/>
            <person name="Rouze P."/>
            <person name="Ellis J.G."/>
            <person name="Dodds P.N."/>
            <person name="Schein J.E."/>
            <person name="Zhong S."/>
            <person name="Hamelin R.C."/>
            <person name="Grigoriev I.V."/>
            <person name="Szabo L.J."/>
            <person name="Martin F."/>
        </authorList>
    </citation>
    <scope>NUCLEOTIDE SEQUENCE [LARGE SCALE GENOMIC DNA]</scope>
    <source>
        <strain evidence="3">98AG31 / pathotype 3-4-7</strain>
    </source>
</reference>
<feature type="compositionally biased region" description="Basic residues" evidence="1">
    <location>
        <begin position="140"/>
        <end position="152"/>
    </location>
</feature>
<gene>
    <name evidence="2" type="ORF">MELLADRAFT_107832</name>
</gene>
<evidence type="ECO:0000313" key="3">
    <source>
        <dbReference type="Proteomes" id="UP000001072"/>
    </source>
</evidence>
<evidence type="ECO:0000256" key="1">
    <source>
        <dbReference type="SAM" id="MobiDB-lite"/>
    </source>
</evidence>
<dbReference type="HOGENOM" id="CLU_1289187_0_0_1"/>
<dbReference type="KEGG" id="mlr:MELLADRAFT_107832"/>
<dbReference type="GeneID" id="18923289"/>
<dbReference type="RefSeq" id="XP_007411583.1">
    <property type="nucleotide sequence ID" value="XM_007411521.1"/>
</dbReference>
<accession>F4RR30</accession>
<evidence type="ECO:0000313" key="2">
    <source>
        <dbReference type="EMBL" id="EGG05218.1"/>
    </source>
</evidence>
<protein>
    <submittedName>
        <fullName evidence="2">Uncharacterized protein</fullName>
    </submittedName>
</protein>
<dbReference type="Proteomes" id="UP000001072">
    <property type="component" value="Unassembled WGS sequence"/>
</dbReference>
<organism evidence="3">
    <name type="scientific">Melampsora larici-populina (strain 98AG31 / pathotype 3-4-7)</name>
    <name type="common">Poplar leaf rust fungus</name>
    <dbReference type="NCBI Taxonomy" id="747676"/>
    <lineage>
        <taxon>Eukaryota</taxon>
        <taxon>Fungi</taxon>
        <taxon>Dikarya</taxon>
        <taxon>Basidiomycota</taxon>
        <taxon>Pucciniomycotina</taxon>
        <taxon>Pucciniomycetes</taxon>
        <taxon>Pucciniales</taxon>
        <taxon>Melampsoraceae</taxon>
        <taxon>Melampsora</taxon>
    </lineage>
</organism>
<name>F4RR30_MELLP</name>
<dbReference type="AlphaFoldDB" id="F4RR30"/>